<proteinExistence type="predicted"/>
<feature type="compositionally biased region" description="Basic and acidic residues" evidence="1">
    <location>
        <begin position="10"/>
        <end position="22"/>
    </location>
</feature>
<comment type="caution">
    <text evidence="2">The sequence shown here is derived from an EMBL/GenBank/DDBJ whole genome shotgun (WGS) entry which is preliminary data.</text>
</comment>
<sequence length="77" mass="8991">MDSSRYAMVPRREASRYAKKSGSRDSRILSRYAANNFDRPPRHWSIKGVLEGYQQVEESSPTISRVYYSCYNSNLHI</sequence>
<dbReference type="Proteomes" id="UP000326396">
    <property type="component" value="Linkage Group LG1"/>
</dbReference>
<evidence type="ECO:0000313" key="3">
    <source>
        <dbReference type="Proteomes" id="UP000326396"/>
    </source>
</evidence>
<protein>
    <submittedName>
        <fullName evidence="2">Uncharacterized protein</fullName>
    </submittedName>
</protein>
<evidence type="ECO:0000256" key="1">
    <source>
        <dbReference type="SAM" id="MobiDB-lite"/>
    </source>
</evidence>
<gene>
    <name evidence="2" type="ORF">E3N88_02976</name>
</gene>
<dbReference type="EMBL" id="SZYD01000001">
    <property type="protein sequence ID" value="KAD7479840.1"/>
    <property type="molecule type" value="Genomic_DNA"/>
</dbReference>
<feature type="region of interest" description="Disordered" evidence="1">
    <location>
        <begin position="1"/>
        <end position="22"/>
    </location>
</feature>
<reference evidence="2 3" key="1">
    <citation type="submission" date="2019-05" db="EMBL/GenBank/DDBJ databases">
        <title>Mikania micrantha, genome provides insights into the molecular mechanism of rapid growth.</title>
        <authorList>
            <person name="Liu B."/>
        </authorList>
    </citation>
    <scope>NUCLEOTIDE SEQUENCE [LARGE SCALE GENOMIC DNA]</scope>
    <source>
        <strain evidence="2">NLD-2019</strain>
        <tissue evidence="2">Leaf</tissue>
    </source>
</reference>
<accession>A0A5N6Q821</accession>
<evidence type="ECO:0000313" key="2">
    <source>
        <dbReference type="EMBL" id="KAD7479840.1"/>
    </source>
</evidence>
<organism evidence="2 3">
    <name type="scientific">Mikania micrantha</name>
    <name type="common">bitter vine</name>
    <dbReference type="NCBI Taxonomy" id="192012"/>
    <lineage>
        <taxon>Eukaryota</taxon>
        <taxon>Viridiplantae</taxon>
        <taxon>Streptophyta</taxon>
        <taxon>Embryophyta</taxon>
        <taxon>Tracheophyta</taxon>
        <taxon>Spermatophyta</taxon>
        <taxon>Magnoliopsida</taxon>
        <taxon>eudicotyledons</taxon>
        <taxon>Gunneridae</taxon>
        <taxon>Pentapetalae</taxon>
        <taxon>asterids</taxon>
        <taxon>campanulids</taxon>
        <taxon>Asterales</taxon>
        <taxon>Asteraceae</taxon>
        <taxon>Asteroideae</taxon>
        <taxon>Heliantheae alliance</taxon>
        <taxon>Eupatorieae</taxon>
        <taxon>Mikania</taxon>
    </lineage>
</organism>
<keyword evidence="3" id="KW-1185">Reference proteome</keyword>
<name>A0A5N6Q821_9ASTR</name>
<dbReference type="AlphaFoldDB" id="A0A5N6Q821"/>